<evidence type="ECO:0000313" key="1">
    <source>
        <dbReference type="EMBL" id="SHI08544.1"/>
    </source>
</evidence>
<accession>A0A1M5Y9P7</accession>
<evidence type="ECO:0000313" key="2">
    <source>
        <dbReference type="Proteomes" id="UP000184221"/>
    </source>
</evidence>
<organism evidence="1 2">
    <name type="scientific">Marivita hallyeonensis</name>
    <dbReference type="NCBI Taxonomy" id="996342"/>
    <lineage>
        <taxon>Bacteria</taxon>
        <taxon>Pseudomonadati</taxon>
        <taxon>Pseudomonadota</taxon>
        <taxon>Alphaproteobacteria</taxon>
        <taxon>Rhodobacterales</taxon>
        <taxon>Roseobacteraceae</taxon>
        <taxon>Marivita</taxon>
    </lineage>
</organism>
<dbReference type="Pfam" id="PF12599">
    <property type="entry name" value="DUF3768"/>
    <property type="match status" value="1"/>
</dbReference>
<name>A0A1M5Y9P7_9RHOB</name>
<sequence>MSTSPTLAQINDAFRARIGVPTFGDAIPGRFVFTQSIQALSPEAQIELWVLVRDFDDFSEDNDPYGEHDFGAIEHPEAGTVFWKIDYYDPTLSIGSEDPLDLSKTCRVLTVLLAEEW</sequence>
<dbReference type="AlphaFoldDB" id="A0A1M5Y9P7"/>
<dbReference type="Proteomes" id="UP000184221">
    <property type="component" value="Unassembled WGS sequence"/>
</dbReference>
<dbReference type="OrthoDB" id="1495368at2"/>
<keyword evidence="2" id="KW-1185">Reference proteome</keyword>
<evidence type="ECO:0008006" key="3">
    <source>
        <dbReference type="Google" id="ProtNLM"/>
    </source>
</evidence>
<dbReference type="RefSeq" id="WP_072780251.1">
    <property type="nucleotide sequence ID" value="NZ_FQXC01000014.1"/>
</dbReference>
<protein>
    <recommendedName>
        <fullName evidence="3">DUF3768 domain-containing protein</fullName>
    </recommendedName>
</protein>
<dbReference type="EMBL" id="FQXC01000014">
    <property type="protein sequence ID" value="SHI08544.1"/>
    <property type="molecule type" value="Genomic_DNA"/>
</dbReference>
<gene>
    <name evidence="1" type="ORF">SAMN05443551_0168</name>
</gene>
<reference evidence="1 2" key="1">
    <citation type="submission" date="2016-11" db="EMBL/GenBank/DDBJ databases">
        <authorList>
            <person name="Jaros S."/>
            <person name="Januszkiewicz K."/>
            <person name="Wedrychowicz H."/>
        </authorList>
    </citation>
    <scope>NUCLEOTIDE SEQUENCE [LARGE SCALE GENOMIC DNA]</scope>
    <source>
        <strain evidence="1 2">DSM 29431</strain>
    </source>
</reference>
<dbReference type="STRING" id="996342.SAMN05443551_0168"/>
<proteinExistence type="predicted"/>
<dbReference type="InterPro" id="IPR022243">
    <property type="entry name" value="DUF3768"/>
</dbReference>